<dbReference type="RefSeq" id="WP_377173914.1">
    <property type="nucleotide sequence ID" value="NZ_JBHUJA010000011.1"/>
</dbReference>
<accession>A0A934RT76</accession>
<comment type="caution">
    <text evidence="2">The sequence shown here is derived from an EMBL/GenBank/DDBJ whole genome shotgun (WGS) entry which is preliminary data.</text>
</comment>
<feature type="region of interest" description="Disordered" evidence="1">
    <location>
        <begin position="295"/>
        <end position="340"/>
    </location>
</feature>
<reference evidence="2" key="1">
    <citation type="submission" date="2021-01" db="EMBL/GenBank/DDBJ databases">
        <title>Modified the classification status of verrucomicrobia.</title>
        <authorList>
            <person name="Feng X."/>
        </authorList>
    </citation>
    <scope>NUCLEOTIDE SEQUENCE</scope>
    <source>
        <strain evidence="2">KCTC 12986</strain>
    </source>
</reference>
<sequence length="340" mass="36960">MIPKFVALPLLILVPLLTWFWGVRKYDFMTPRTIPVRELRPDFASPVNREIVEAVTPYSLHPQEGKTPEIPEIPLGDLNASPQLDEYREQASLGAPSLLQLADRLQYEGRIQRAVLAYERVIDSTPSGGSAQEEATEALANLKESLPPWNGDLSASEPLQINLATARPPESLQHGITTLSSLVSVASGNLASARFEITQLPPPPASLPSLPVAMWLTVPGEEAAKPSLSVITIIPAEDEDLASELTHGLYRLIGRRLETIAQLTLPPPLLKGDEPENAIVNKLTRLAWQQILETPFQSLEAGPPTEKPSEDSPLPDEASEGEGAAEAEIETTPETLVENP</sequence>
<evidence type="ECO:0000256" key="1">
    <source>
        <dbReference type="SAM" id="MobiDB-lite"/>
    </source>
</evidence>
<dbReference type="Proteomes" id="UP000604083">
    <property type="component" value="Unassembled WGS sequence"/>
</dbReference>
<proteinExistence type="predicted"/>
<organism evidence="2 3">
    <name type="scientific">Roseibacillus ishigakijimensis</name>
    <dbReference type="NCBI Taxonomy" id="454146"/>
    <lineage>
        <taxon>Bacteria</taxon>
        <taxon>Pseudomonadati</taxon>
        <taxon>Verrucomicrobiota</taxon>
        <taxon>Verrucomicrobiia</taxon>
        <taxon>Verrucomicrobiales</taxon>
        <taxon>Verrucomicrobiaceae</taxon>
        <taxon>Roseibacillus</taxon>
    </lineage>
</organism>
<protein>
    <submittedName>
        <fullName evidence="2">Uncharacterized protein</fullName>
    </submittedName>
</protein>
<evidence type="ECO:0000313" key="3">
    <source>
        <dbReference type="Proteomes" id="UP000604083"/>
    </source>
</evidence>
<feature type="compositionally biased region" description="Acidic residues" evidence="1">
    <location>
        <begin position="313"/>
        <end position="331"/>
    </location>
</feature>
<evidence type="ECO:0000313" key="2">
    <source>
        <dbReference type="EMBL" id="MBK1834066.1"/>
    </source>
</evidence>
<dbReference type="AlphaFoldDB" id="A0A934RT76"/>
<dbReference type="EMBL" id="JAENIO010000017">
    <property type="protein sequence ID" value="MBK1834066.1"/>
    <property type="molecule type" value="Genomic_DNA"/>
</dbReference>
<name>A0A934RT76_9BACT</name>
<keyword evidence="3" id="KW-1185">Reference proteome</keyword>
<gene>
    <name evidence="2" type="ORF">JIN78_08340</name>
</gene>